<comment type="caution">
    <text evidence="2">The sequence shown here is derived from an EMBL/GenBank/DDBJ whole genome shotgun (WGS) entry which is preliminary data.</text>
</comment>
<dbReference type="OrthoDB" id="1914474at2759"/>
<name>S8DBE1_9LAMI</name>
<accession>S8DBE1</accession>
<reference evidence="2 3" key="1">
    <citation type="journal article" date="2013" name="BMC Genomics">
        <title>The miniature genome of a carnivorous plant Genlisea aurea contains a low number of genes and short non-coding sequences.</title>
        <authorList>
            <person name="Leushkin E.V."/>
            <person name="Sutormin R.A."/>
            <person name="Nabieva E.R."/>
            <person name="Penin A.A."/>
            <person name="Kondrashov A.S."/>
            <person name="Logacheva M.D."/>
        </authorList>
    </citation>
    <scope>NUCLEOTIDE SEQUENCE [LARGE SCALE GENOMIC DNA]</scope>
</reference>
<organism evidence="2 3">
    <name type="scientific">Genlisea aurea</name>
    <dbReference type="NCBI Taxonomy" id="192259"/>
    <lineage>
        <taxon>Eukaryota</taxon>
        <taxon>Viridiplantae</taxon>
        <taxon>Streptophyta</taxon>
        <taxon>Embryophyta</taxon>
        <taxon>Tracheophyta</taxon>
        <taxon>Spermatophyta</taxon>
        <taxon>Magnoliopsida</taxon>
        <taxon>eudicotyledons</taxon>
        <taxon>Gunneridae</taxon>
        <taxon>Pentapetalae</taxon>
        <taxon>asterids</taxon>
        <taxon>lamiids</taxon>
        <taxon>Lamiales</taxon>
        <taxon>Lentibulariaceae</taxon>
        <taxon>Genlisea</taxon>
    </lineage>
</organism>
<feature type="non-terminal residue" evidence="2">
    <location>
        <position position="110"/>
    </location>
</feature>
<dbReference type="EMBL" id="AUSU01007876">
    <property type="protein sequence ID" value="EPS60038.1"/>
    <property type="molecule type" value="Genomic_DNA"/>
</dbReference>
<evidence type="ECO:0000313" key="2">
    <source>
        <dbReference type="EMBL" id="EPS60038.1"/>
    </source>
</evidence>
<dbReference type="Proteomes" id="UP000015453">
    <property type="component" value="Unassembled WGS sequence"/>
</dbReference>
<feature type="region of interest" description="Disordered" evidence="1">
    <location>
        <begin position="52"/>
        <end position="77"/>
    </location>
</feature>
<dbReference type="InterPro" id="IPR053346">
    <property type="entry name" value="Fra_a_1-associated"/>
</dbReference>
<protein>
    <submittedName>
        <fullName evidence="2">Uncharacterized protein</fullName>
    </submittedName>
</protein>
<evidence type="ECO:0000313" key="3">
    <source>
        <dbReference type="Proteomes" id="UP000015453"/>
    </source>
</evidence>
<evidence type="ECO:0000256" key="1">
    <source>
        <dbReference type="SAM" id="MobiDB-lite"/>
    </source>
</evidence>
<gene>
    <name evidence="2" type="ORF">M569_14767</name>
</gene>
<dbReference type="PANTHER" id="PTHR35722:SF1">
    <property type="entry name" value="MAL D 1-ASSOCIATED PROTEIN"/>
    <property type="match status" value="1"/>
</dbReference>
<dbReference type="PANTHER" id="PTHR35722">
    <property type="entry name" value="MAL D 1-ASSOCIATED PROTEIN"/>
    <property type="match status" value="1"/>
</dbReference>
<sequence length="110" mass="12397">GEGTHAAARRVVTSNCRTEEVEPGKFVRKCEKTEEIFKDCIGGASEVIQSKKEYTEEDVTTHRTTMNHRIDSPPSHFPGLKADIEGHLFEGINRFMEAAEEMADSFFNSF</sequence>
<proteinExistence type="predicted"/>
<dbReference type="AlphaFoldDB" id="S8DBE1"/>
<feature type="non-terminal residue" evidence="2">
    <location>
        <position position="1"/>
    </location>
</feature>
<keyword evidence="3" id="KW-1185">Reference proteome</keyword>